<keyword evidence="3" id="KW-1185">Reference proteome</keyword>
<dbReference type="EMBL" id="OX395131">
    <property type="protein sequence ID" value="CAI5777809.1"/>
    <property type="molecule type" value="Genomic_DNA"/>
</dbReference>
<organism evidence="2 3">
    <name type="scientific">Podarcis lilfordi</name>
    <name type="common">Lilford's wall lizard</name>
    <dbReference type="NCBI Taxonomy" id="74358"/>
    <lineage>
        <taxon>Eukaryota</taxon>
        <taxon>Metazoa</taxon>
        <taxon>Chordata</taxon>
        <taxon>Craniata</taxon>
        <taxon>Vertebrata</taxon>
        <taxon>Euteleostomi</taxon>
        <taxon>Lepidosauria</taxon>
        <taxon>Squamata</taxon>
        <taxon>Bifurcata</taxon>
        <taxon>Unidentata</taxon>
        <taxon>Episquamata</taxon>
        <taxon>Laterata</taxon>
        <taxon>Lacertibaenia</taxon>
        <taxon>Lacertidae</taxon>
        <taxon>Podarcis</taxon>
    </lineage>
</organism>
<dbReference type="AlphaFoldDB" id="A0AA35KIB0"/>
<feature type="region of interest" description="Disordered" evidence="1">
    <location>
        <begin position="1"/>
        <end position="24"/>
    </location>
</feature>
<feature type="non-terminal residue" evidence="2">
    <location>
        <position position="74"/>
    </location>
</feature>
<feature type="compositionally biased region" description="Basic and acidic residues" evidence="1">
    <location>
        <begin position="9"/>
        <end position="22"/>
    </location>
</feature>
<evidence type="ECO:0000256" key="1">
    <source>
        <dbReference type="SAM" id="MobiDB-lite"/>
    </source>
</evidence>
<protein>
    <submittedName>
        <fullName evidence="2">Uncharacterized protein</fullName>
    </submittedName>
</protein>
<evidence type="ECO:0000313" key="2">
    <source>
        <dbReference type="EMBL" id="CAI5777809.1"/>
    </source>
</evidence>
<dbReference type="Proteomes" id="UP001178461">
    <property type="component" value="Chromosome 6"/>
</dbReference>
<accession>A0AA35KIB0</accession>
<sequence>MSTLHKSTGRSDGHSAPRERWTAPRVPQASFLRRSRQVRLAAVSFSPKCLLLFGKGYPYEGGSGAIEETDRDLQ</sequence>
<evidence type="ECO:0000313" key="3">
    <source>
        <dbReference type="Proteomes" id="UP001178461"/>
    </source>
</evidence>
<proteinExistence type="predicted"/>
<name>A0AA35KIB0_9SAUR</name>
<gene>
    <name evidence="2" type="ORF">PODLI_1B002991</name>
</gene>
<reference evidence="2" key="1">
    <citation type="submission" date="2022-12" db="EMBL/GenBank/DDBJ databases">
        <authorList>
            <person name="Alioto T."/>
            <person name="Alioto T."/>
            <person name="Gomez Garrido J."/>
        </authorList>
    </citation>
    <scope>NUCLEOTIDE SEQUENCE</scope>
</reference>